<organism evidence="3 4">
    <name type="scientific">Anseongella ginsenosidimutans</name>
    <dbReference type="NCBI Taxonomy" id="496056"/>
    <lineage>
        <taxon>Bacteria</taxon>
        <taxon>Pseudomonadati</taxon>
        <taxon>Bacteroidota</taxon>
        <taxon>Sphingobacteriia</taxon>
        <taxon>Sphingobacteriales</taxon>
        <taxon>Sphingobacteriaceae</taxon>
        <taxon>Anseongella</taxon>
    </lineage>
</organism>
<dbReference type="PANTHER" id="PTHR48100:SF59">
    <property type="entry name" value="ADENOSYLCOBALAMIN_ALPHA-RIBAZOLE PHOSPHATASE"/>
    <property type="match status" value="1"/>
</dbReference>
<dbReference type="InterPro" id="IPR001345">
    <property type="entry name" value="PG/BPGM_mutase_AS"/>
</dbReference>
<feature type="binding site" evidence="2">
    <location>
        <position position="59"/>
    </location>
    <ligand>
        <name>substrate</name>
    </ligand>
</feature>
<reference evidence="3 4" key="1">
    <citation type="submission" date="2019-03" db="EMBL/GenBank/DDBJ databases">
        <title>Genomic Encyclopedia of Type Strains, Phase IV (KMG-IV): sequencing the most valuable type-strain genomes for metagenomic binning, comparative biology and taxonomic classification.</title>
        <authorList>
            <person name="Goeker M."/>
        </authorList>
    </citation>
    <scope>NUCLEOTIDE SEQUENCE [LARGE SCALE GENOMIC DNA]</scope>
    <source>
        <strain evidence="3 4">DSM 21100</strain>
    </source>
</reference>
<proteinExistence type="predicted"/>
<feature type="binding site" evidence="2">
    <location>
        <begin position="8"/>
        <end position="15"/>
    </location>
    <ligand>
        <name>substrate</name>
    </ligand>
</feature>
<feature type="active site" description="Proton donor/acceptor" evidence="1">
    <location>
        <position position="81"/>
    </location>
</feature>
<dbReference type="CDD" id="cd07067">
    <property type="entry name" value="HP_PGM_like"/>
    <property type="match status" value="1"/>
</dbReference>
<dbReference type="PANTHER" id="PTHR48100">
    <property type="entry name" value="BROAD-SPECIFICITY PHOSPHATASE YOR283W-RELATED"/>
    <property type="match status" value="1"/>
</dbReference>
<sequence length="211" mass="23506">MLNVYLLRHGQTGWNADGNKYCGRTDIPLTPLGIEQAGRARALLEGIEFEKVYASPLERAHHTATIAGGGKPVETDERLIEVDFGSWEGKTRAEFILENAALWNSWCDDPSLTRAGGTGETALDVIRRVDAFFTEALKRHCFGLEEAAGSEPAPDKNILVVGHNGINRLYLAWKLGMHLKDYRRLVQENSTVTLFSLDEHAELTLKMLNSR</sequence>
<dbReference type="GO" id="GO:0016791">
    <property type="term" value="F:phosphatase activity"/>
    <property type="evidence" value="ECO:0007669"/>
    <property type="project" value="TreeGrafter"/>
</dbReference>
<keyword evidence="4" id="KW-1185">Reference proteome</keyword>
<name>A0A4R3KN99_9SPHI</name>
<dbReference type="InterPro" id="IPR013078">
    <property type="entry name" value="His_Pase_superF_clade-1"/>
</dbReference>
<dbReference type="Gene3D" id="3.40.50.1240">
    <property type="entry name" value="Phosphoglycerate mutase-like"/>
    <property type="match status" value="1"/>
</dbReference>
<dbReference type="OrthoDB" id="9782128at2"/>
<dbReference type="PROSITE" id="PS00175">
    <property type="entry name" value="PG_MUTASE"/>
    <property type="match status" value="1"/>
</dbReference>
<comment type="caution">
    <text evidence="3">The sequence shown here is derived from an EMBL/GenBank/DDBJ whole genome shotgun (WGS) entry which is preliminary data.</text>
</comment>
<feature type="active site" description="Tele-phosphohistidine intermediate" evidence="1">
    <location>
        <position position="9"/>
    </location>
</feature>
<dbReference type="SUPFAM" id="SSF53254">
    <property type="entry name" value="Phosphoglycerate mutase-like"/>
    <property type="match status" value="1"/>
</dbReference>
<evidence type="ECO:0000313" key="3">
    <source>
        <dbReference type="EMBL" id="TCS85985.1"/>
    </source>
</evidence>
<dbReference type="InterPro" id="IPR029033">
    <property type="entry name" value="His_PPase_superfam"/>
</dbReference>
<protein>
    <submittedName>
        <fullName evidence="3">Alpha-ribazole phosphatase/probable phosphoglycerate mutase</fullName>
    </submittedName>
</protein>
<evidence type="ECO:0000256" key="2">
    <source>
        <dbReference type="PIRSR" id="PIRSR613078-2"/>
    </source>
</evidence>
<dbReference type="GO" id="GO:0005737">
    <property type="term" value="C:cytoplasm"/>
    <property type="evidence" value="ECO:0007669"/>
    <property type="project" value="TreeGrafter"/>
</dbReference>
<dbReference type="Pfam" id="PF00300">
    <property type="entry name" value="His_Phos_1"/>
    <property type="match status" value="1"/>
</dbReference>
<dbReference type="EMBL" id="SMAD01000009">
    <property type="protein sequence ID" value="TCS85985.1"/>
    <property type="molecule type" value="Genomic_DNA"/>
</dbReference>
<dbReference type="InterPro" id="IPR050275">
    <property type="entry name" value="PGM_Phosphatase"/>
</dbReference>
<dbReference type="Proteomes" id="UP000295807">
    <property type="component" value="Unassembled WGS sequence"/>
</dbReference>
<dbReference type="SMART" id="SM00855">
    <property type="entry name" value="PGAM"/>
    <property type="match status" value="1"/>
</dbReference>
<dbReference type="AlphaFoldDB" id="A0A4R3KN99"/>
<accession>A0A4R3KN99</accession>
<evidence type="ECO:0000313" key="4">
    <source>
        <dbReference type="Proteomes" id="UP000295807"/>
    </source>
</evidence>
<evidence type="ECO:0000256" key="1">
    <source>
        <dbReference type="PIRSR" id="PIRSR613078-1"/>
    </source>
</evidence>
<dbReference type="PIRSF" id="PIRSF000709">
    <property type="entry name" value="6PFK_2-Ptase"/>
    <property type="match status" value="1"/>
</dbReference>
<gene>
    <name evidence="3" type="ORF">EDD80_1099</name>
</gene>
<dbReference type="RefSeq" id="WP_132129795.1">
    <property type="nucleotide sequence ID" value="NZ_CP042432.1"/>
</dbReference>